<sequence length="78" mass="9146">MKKPDDLLGTDYYSHWEFNMRITLARMGLLEHILEVKSEKEMTEDWKVKDMKAFAIIAQGIEVKHQTEVRHALTAKEA</sequence>
<name>M4B509_HYAAE</name>
<proteinExistence type="predicted"/>
<reference evidence="2" key="1">
    <citation type="journal article" date="2010" name="Science">
        <title>Signatures of adaptation to obligate biotrophy in the Hyaloperonospora arabidopsidis genome.</title>
        <authorList>
            <person name="Baxter L."/>
            <person name="Tripathy S."/>
            <person name="Ishaque N."/>
            <person name="Boot N."/>
            <person name="Cabral A."/>
            <person name="Kemen E."/>
            <person name="Thines M."/>
            <person name="Ah-Fong A."/>
            <person name="Anderson R."/>
            <person name="Badejoko W."/>
            <person name="Bittner-Eddy P."/>
            <person name="Boore J.L."/>
            <person name="Chibucos M.C."/>
            <person name="Coates M."/>
            <person name="Dehal P."/>
            <person name="Delehaunty K."/>
            <person name="Dong S."/>
            <person name="Downton P."/>
            <person name="Dumas B."/>
            <person name="Fabro G."/>
            <person name="Fronick C."/>
            <person name="Fuerstenberg S.I."/>
            <person name="Fulton L."/>
            <person name="Gaulin E."/>
            <person name="Govers F."/>
            <person name="Hughes L."/>
            <person name="Humphray S."/>
            <person name="Jiang R.H."/>
            <person name="Judelson H."/>
            <person name="Kamoun S."/>
            <person name="Kyung K."/>
            <person name="Meijer H."/>
            <person name="Minx P."/>
            <person name="Morris P."/>
            <person name="Nelson J."/>
            <person name="Phuntumart V."/>
            <person name="Qutob D."/>
            <person name="Rehmany A."/>
            <person name="Rougon-Cardoso A."/>
            <person name="Ryden P."/>
            <person name="Torto-Alalibo T."/>
            <person name="Studholme D."/>
            <person name="Wang Y."/>
            <person name="Win J."/>
            <person name="Wood J."/>
            <person name="Clifton S.W."/>
            <person name="Rogers J."/>
            <person name="Van den Ackerveken G."/>
            <person name="Jones J.D."/>
            <person name="McDowell J.M."/>
            <person name="Beynon J."/>
            <person name="Tyler B.M."/>
        </authorList>
    </citation>
    <scope>NUCLEOTIDE SEQUENCE [LARGE SCALE GENOMIC DNA]</scope>
    <source>
        <strain evidence="2">Emoy2</strain>
    </source>
</reference>
<protein>
    <submittedName>
        <fullName evidence="1">Uncharacterized protein</fullName>
    </submittedName>
</protein>
<dbReference type="Proteomes" id="UP000011713">
    <property type="component" value="Unassembled WGS sequence"/>
</dbReference>
<evidence type="ECO:0000313" key="2">
    <source>
        <dbReference type="Proteomes" id="UP000011713"/>
    </source>
</evidence>
<dbReference type="VEuPathDB" id="FungiDB:HpaG801359"/>
<organism evidence="1 2">
    <name type="scientific">Hyaloperonospora arabidopsidis (strain Emoy2)</name>
    <name type="common">Downy mildew agent</name>
    <name type="synonym">Peronospora arabidopsidis</name>
    <dbReference type="NCBI Taxonomy" id="559515"/>
    <lineage>
        <taxon>Eukaryota</taxon>
        <taxon>Sar</taxon>
        <taxon>Stramenopiles</taxon>
        <taxon>Oomycota</taxon>
        <taxon>Peronosporomycetes</taxon>
        <taxon>Peronosporales</taxon>
        <taxon>Peronosporaceae</taxon>
        <taxon>Hyaloperonospora</taxon>
    </lineage>
</organism>
<keyword evidence="2" id="KW-1185">Reference proteome</keyword>
<dbReference type="AlphaFoldDB" id="M4B509"/>
<dbReference type="InParanoid" id="M4B509"/>
<dbReference type="eggNOG" id="ENOG502SV7U">
    <property type="taxonomic scope" value="Eukaryota"/>
</dbReference>
<dbReference type="Pfam" id="PF14223">
    <property type="entry name" value="Retrotran_gag_2"/>
    <property type="match status" value="1"/>
</dbReference>
<dbReference type="HOGENOM" id="CLU_185617_0_0_1"/>
<accession>M4B509</accession>
<dbReference type="EnsemblProtists" id="HpaT801359">
    <property type="protein sequence ID" value="HpaP801359"/>
    <property type="gene ID" value="HpaG801359"/>
</dbReference>
<reference evidence="1" key="2">
    <citation type="submission" date="2015-06" db="UniProtKB">
        <authorList>
            <consortium name="EnsemblProtists"/>
        </authorList>
    </citation>
    <scope>IDENTIFICATION</scope>
    <source>
        <strain evidence="1">Emoy2</strain>
    </source>
</reference>
<dbReference type="EMBL" id="JH598325">
    <property type="status" value="NOT_ANNOTATED_CDS"/>
    <property type="molecule type" value="Genomic_DNA"/>
</dbReference>
<evidence type="ECO:0000313" key="1">
    <source>
        <dbReference type="EnsemblProtists" id="HpaP801359"/>
    </source>
</evidence>